<dbReference type="AlphaFoldDB" id="A0A3A1MRQ4"/>
<dbReference type="RefSeq" id="WP_158366098.1">
    <property type="nucleotide sequence ID" value="NZ_QWZP01000003.1"/>
</dbReference>
<reference evidence="3" key="1">
    <citation type="submission" date="2018-08" db="EMBL/GenBank/DDBJ databases">
        <authorList>
            <person name="Dai Z."/>
        </authorList>
    </citation>
    <scope>NUCLEOTIDE SEQUENCE [LARGE SCALE GENOMIC DNA]</scope>
    <source>
        <strain evidence="3">KPTW1</strain>
    </source>
</reference>
<evidence type="ECO:0000313" key="3">
    <source>
        <dbReference type="Proteomes" id="UP000265496"/>
    </source>
</evidence>
<protein>
    <submittedName>
        <fullName evidence="2">Cbb3-type cytochrome oxidase assembly protein CcoS</fullName>
    </submittedName>
</protein>
<gene>
    <name evidence="2" type="primary">ccoS</name>
    <name evidence="2" type="ORF">D2A33_00750</name>
</gene>
<dbReference type="Proteomes" id="UP000265496">
    <property type="component" value="Unassembled WGS sequence"/>
</dbReference>
<keyword evidence="1" id="KW-0472">Membrane</keyword>
<dbReference type="EMBL" id="QWZP01000003">
    <property type="protein sequence ID" value="RIU86206.1"/>
    <property type="molecule type" value="Genomic_DNA"/>
</dbReference>
<keyword evidence="1" id="KW-0812">Transmembrane</keyword>
<dbReference type="InterPro" id="IPR004714">
    <property type="entry name" value="Cyt_oxidase_maturation_cbb3"/>
</dbReference>
<organism evidence="2 3">
    <name type="scientific">Candidatus Karelsulcia muelleri</name>
    <dbReference type="NCBI Taxonomy" id="336810"/>
    <lineage>
        <taxon>Bacteria</taxon>
        <taxon>Pseudomonadati</taxon>
        <taxon>Bacteroidota</taxon>
        <taxon>Flavobacteriia</taxon>
        <taxon>Flavobacteriales</taxon>
        <taxon>Candidatus Karelsulcia</taxon>
    </lineage>
</organism>
<comment type="caution">
    <text evidence="2">The sequence shown here is derived from an EMBL/GenBank/DDBJ whole genome shotgun (WGS) entry which is preliminary data.</text>
</comment>
<proteinExistence type="predicted"/>
<name>A0A3A1MRQ4_9FLAO</name>
<keyword evidence="1" id="KW-1133">Transmembrane helix</keyword>
<dbReference type="Pfam" id="PF03597">
    <property type="entry name" value="FixS"/>
    <property type="match status" value="1"/>
</dbReference>
<accession>A0A3A1MRQ4</accession>
<evidence type="ECO:0000313" key="2">
    <source>
        <dbReference type="EMBL" id="RIU86206.1"/>
    </source>
</evidence>
<reference evidence="2 3" key="2">
    <citation type="submission" date="2018-10" db="EMBL/GenBank/DDBJ databases">
        <title>Draft genome sequence of Candidatus Sulcia muelleri from Kolla paulula, a vector of Xylella fastidiosa causing Pierces disease of grapevine in Taiwan.</title>
        <authorList>
            <person name="Shih H.-T."/>
        </authorList>
    </citation>
    <scope>NUCLEOTIDE SEQUENCE [LARGE SCALE GENOMIC DNA]</scope>
    <source>
        <strain evidence="2 3">KPTW1</strain>
    </source>
</reference>
<sequence>MIIIMILTSLILGIIFVILFIIITNNNKFEDYEPFSIRILIED</sequence>
<evidence type="ECO:0000256" key="1">
    <source>
        <dbReference type="SAM" id="Phobius"/>
    </source>
</evidence>
<feature type="transmembrane region" description="Helical" evidence="1">
    <location>
        <begin position="6"/>
        <end position="23"/>
    </location>
</feature>